<proteinExistence type="predicted"/>
<feature type="compositionally biased region" description="Basic and acidic residues" evidence="1">
    <location>
        <begin position="58"/>
        <end position="67"/>
    </location>
</feature>
<feature type="compositionally biased region" description="Polar residues" evidence="1">
    <location>
        <begin position="31"/>
        <end position="42"/>
    </location>
</feature>
<keyword evidence="4" id="KW-1185">Reference proteome</keyword>
<evidence type="ECO:0000259" key="2">
    <source>
        <dbReference type="Pfam" id="PF20415"/>
    </source>
</evidence>
<sequence length="392" mass="42708">MLQEPRNYGKSVIPGKTIPHLRIISIDEPNSRTPPRQINASGEPSRGLSRSVGPPSDDLSRDGRHGPSDGSAHPSFGIPFPYPGNAPPPFPPLPPSFVVPMIPLPINYNYVPAVPPAAHSRPQLPLWPTPAVPSILLQPAVSVPASVIMWEPGTFPPSPLGNPVPLCVHPHILYNPISPFLPALQWDIVLRPEQARVLTGKGLIKRPSLDGEAVKLIAPQNLGMIPGAEDGQTNGVIEKIWIESETPVLAWWMQRWGPIIIEKSDITIRDVLDAIQAYLSVPLTEEDYTTAVGVQTHMDGVNYGNGMRLRNARRLRASNGCELRSVALRGRALEDGWSDRLMGADPGESSIYRRSDVLGTYRRFLGLRPVASPDSSWKLLLGLGLGPVPKFS</sequence>
<feature type="domain" description="DUF6699" evidence="2">
    <location>
        <begin position="184"/>
        <end position="369"/>
    </location>
</feature>
<protein>
    <recommendedName>
        <fullName evidence="2">DUF6699 domain-containing protein</fullName>
    </recommendedName>
</protein>
<dbReference type="EMBL" id="JAOTPV010000001">
    <property type="protein sequence ID" value="KAJ4490192.1"/>
    <property type="molecule type" value="Genomic_DNA"/>
</dbReference>
<name>A0A9W9ATV9_9AGAR</name>
<dbReference type="InterPro" id="IPR046522">
    <property type="entry name" value="DUF6699"/>
</dbReference>
<gene>
    <name evidence="3" type="ORF">J3R30DRAFT_46101</name>
</gene>
<organism evidence="3 4">
    <name type="scientific">Lentinula aciculospora</name>
    <dbReference type="NCBI Taxonomy" id="153920"/>
    <lineage>
        <taxon>Eukaryota</taxon>
        <taxon>Fungi</taxon>
        <taxon>Dikarya</taxon>
        <taxon>Basidiomycota</taxon>
        <taxon>Agaricomycotina</taxon>
        <taxon>Agaricomycetes</taxon>
        <taxon>Agaricomycetidae</taxon>
        <taxon>Agaricales</taxon>
        <taxon>Marasmiineae</taxon>
        <taxon>Omphalotaceae</taxon>
        <taxon>Lentinula</taxon>
    </lineage>
</organism>
<dbReference type="Proteomes" id="UP001150266">
    <property type="component" value="Unassembled WGS sequence"/>
</dbReference>
<evidence type="ECO:0000256" key="1">
    <source>
        <dbReference type="SAM" id="MobiDB-lite"/>
    </source>
</evidence>
<reference evidence="3" key="1">
    <citation type="submission" date="2022-08" db="EMBL/GenBank/DDBJ databases">
        <title>A Global Phylogenomic Analysis of the Shiitake Genus Lentinula.</title>
        <authorList>
            <consortium name="DOE Joint Genome Institute"/>
            <person name="Sierra-Patev S."/>
            <person name="Min B."/>
            <person name="Naranjo-Ortiz M."/>
            <person name="Looney B."/>
            <person name="Konkel Z."/>
            <person name="Slot J.C."/>
            <person name="Sakamoto Y."/>
            <person name="Steenwyk J.L."/>
            <person name="Rokas A."/>
            <person name="Carro J."/>
            <person name="Camarero S."/>
            <person name="Ferreira P."/>
            <person name="Molpeceres G."/>
            <person name="Ruiz-Duenas F.J."/>
            <person name="Serrano A."/>
            <person name="Henrissat B."/>
            <person name="Drula E."/>
            <person name="Hughes K.W."/>
            <person name="Mata J.L."/>
            <person name="Ishikawa N.K."/>
            <person name="Vargas-Isla R."/>
            <person name="Ushijima S."/>
            <person name="Smith C.A."/>
            <person name="Ahrendt S."/>
            <person name="Andreopoulos W."/>
            <person name="He G."/>
            <person name="Labutti K."/>
            <person name="Lipzen A."/>
            <person name="Ng V."/>
            <person name="Riley R."/>
            <person name="Sandor L."/>
            <person name="Barry K."/>
            <person name="Martinez A.T."/>
            <person name="Xiao Y."/>
            <person name="Gibbons J.G."/>
            <person name="Terashima K."/>
            <person name="Grigoriev I.V."/>
            <person name="Hibbett D.S."/>
        </authorList>
    </citation>
    <scope>NUCLEOTIDE SEQUENCE</scope>
    <source>
        <strain evidence="3">JLM2183</strain>
    </source>
</reference>
<evidence type="ECO:0000313" key="3">
    <source>
        <dbReference type="EMBL" id="KAJ4490192.1"/>
    </source>
</evidence>
<dbReference type="OrthoDB" id="3241567at2759"/>
<feature type="region of interest" description="Disordered" evidence="1">
    <location>
        <begin position="19"/>
        <end position="79"/>
    </location>
</feature>
<comment type="caution">
    <text evidence="3">The sequence shown here is derived from an EMBL/GenBank/DDBJ whole genome shotgun (WGS) entry which is preliminary data.</text>
</comment>
<dbReference type="Pfam" id="PF20415">
    <property type="entry name" value="DUF6699"/>
    <property type="match status" value="1"/>
</dbReference>
<accession>A0A9W9ATV9</accession>
<evidence type="ECO:0000313" key="4">
    <source>
        <dbReference type="Proteomes" id="UP001150266"/>
    </source>
</evidence>
<dbReference type="AlphaFoldDB" id="A0A9W9ATV9"/>